<comment type="caution">
    <text evidence="1">The sequence shown here is derived from an EMBL/GenBank/DDBJ whole genome shotgun (WGS) entry which is preliminary data.</text>
</comment>
<protein>
    <submittedName>
        <fullName evidence="1">Uncharacterized protein</fullName>
    </submittedName>
</protein>
<dbReference type="GeneID" id="73903055"/>
<accession>A0ABD5NKU6</accession>
<gene>
    <name evidence="1" type="ORF">ACFOUR_04755</name>
</gene>
<keyword evidence="2" id="KW-1185">Reference proteome</keyword>
<evidence type="ECO:0000313" key="1">
    <source>
        <dbReference type="EMBL" id="MFC3957682.1"/>
    </source>
</evidence>
<dbReference type="EMBL" id="JBHSAQ010000002">
    <property type="protein sequence ID" value="MFC3957682.1"/>
    <property type="molecule type" value="Genomic_DNA"/>
</dbReference>
<evidence type="ECO:0000313" key="2">
    <source>
        <dbReference type="Proteomes" id="UP001595846"/>
    </source>
</evidence>
<sequence>MPVNAFETGFVASTVDHVSREQRSLPVGTHAVIAPAVRTAVPGRDELAERRS</sequence>
<organism evidence="1 2">
    <name type="scientific">Halovivax cerinus</name>
    <dbReference type="NCBI Taxonomy" id="1487865"/>
    <lineage>
        <taxon>Archaea</taxon>
        <taxon>Methanobacteriati</taxon>
        <taxon>Methanobacteriota</taxon>
        <taxon>Stenosarchaea group</taxon>
        <taxon>Halobacteria</taxon>
        <taxon>Halobacteriales</taxon>
        <taxon>Natrialbaceae</taxon>
        <taxon>Halovivax</taxon>
    </lineage>
</organism>
<dbReference type="Proteomes" id="UP001595846">
    <property type="component" value="Unassembled WGS sequence"/>
</dbReference>
<name>A0ABD5NKU6_9EURY</name>
<proteinExistence type="predicted"/>
<dbReference type="RefSeq" id="WP_256533909.1">
    <property type="nucleotide sequence ID" value="NZ_CP101824.1"/>
</dbReference>
<reference evidence="1 2" key="1">
    <citation type="journal article" date="2019" name="Int. J. Syst. Evol. Microbiol.">
        <title>The Global Catalogue of Microorganisms (GCM) 10K type strain sequencing project: providing services to taxonomists for standard genome sequencing and annotation.</title>
        <authorList>
            <consortium name="The Broad Institute Genomics Platform"/>
            <consortium name="The Broad Institute Genome Sequencing Center for Infectious Disease"/>
            <person name="Wu L."/>
            <person name="Ma J."/>
        </authorList>
    </citation>
    <scope>NUCLEOTIDE SEQUENCE [LARGE SCALE GENOMIC DNA]</scope>
    <source>
        <strain evidence="1 2">IBRC-M 10256</strain>
    </source>
</reference>
<dbReference type="AlphaFoldDB" id="A0ABD5NKU6"/>